<reference evidence="3 4" key="1">
    <citation type="submission" date="2018-10" db="EMBL/GenBank/DDBJ databases">
        <title>Aeromicrobium sp. 9W16Y-2 whole genome shotgun sequence.</title>
        <authorList>
            <person name="Li F."/>
        </authorList>
    </citation>
    <scope>NUCLEOTIDE SEQUENCE [LARGE SCALE GENOMIC DNA]</scope>
    <source>
        <strain evidence="3 4">9W16Y-2</strain>
    </source>
</reference>
<keyword evidence="4" id="KW-1185">Reference proteome</keyword>
<dbReference type="InterPro" id="IPR050807">
    <property type="entry name" value="TransReg_Diox_bact_type"/>
</dbReference>
<protein>
    <submittedName>
        <fullName evidence="3">XRE family transcriptional regulator</fullName>
    </submittedName>
</protein>
<evidence type="ECO:0000313" key="4">
    <source>
        <dbReference type="Proteomes" id="UP000282515"/>
    </source>
</evidence>
<dbReference type="Proteomes" id="UP000282515">
    <property type="component" value="Unassembled WGS sequence"/>
</dbReference>
<dbReference type="Gene3D" id="1.10.260.40">
    <property type="entry name" value="lambda repressor-like DNA-binding domains"/>
    <property type="match status" value="1"/>
</dbReference>
<dbReference type="GO" id="GO:0003677">
    <property type="term" value="F:DNA binding"/>
    <property type="evidence" value="ECO:0007669"/>
    <property type="project" value="UniProtKB-KW"/>
</dbReference>
<proteinExistence type="predicted"/>
<dbReference type="SMART" id="SM00530">
    <property type="entry name" value="HTH_XRE"/>
    <property type="match status" value="1"/>
</dbReference>
<dbReference type="SUPFAM" id="SSF47413">
    <property type="entry name" value="lambda repressor-like DNA-binding domains"/>
    <property type="match status" value="1"/>
</dbReference>
<sequence>MAKKRPPVAWDAFARDLGANIQRLRLERGLTQEQLAYTSGLSRYTFQKFEKGESMPGTPANPSLANIMAIAQVLGVTLDELVPRPWPDLRADQVPRFDTD</sequence>
<dbReference type="EMBL" id="RDBF01000147">
    <property type="protein sequence ID" value="RLV52101.1"/>
    <property type="molecule type" value="Genomic_DNA"/>
</dbReference>
<dbReference type="InterPro" id="IPR010982">
    <property type="entry name" value="Lambda_DNA-bd_dom_sf"/>
</dbReference>
<accession>A0A3L8PAH4</accession>
<dbReference type="AlphaFoldDB" id="A0A3L8PAH4"/>
<name>A0A3L8PAH4_9ACTN</name>
<dbReference type="PANTHER" id="PTHR46797:SF1">
    <property type="entry name" value="METHYLPHOSPHONATE SYNTHASE"/>
    <property type="match status" value="1"/>
</dbReference>
<keyword evidence="1" id="KW-0238">DNA-binding</keyword>
<evidence type="ECO:0000259" key="2">
    <source>
        <dbReference type="PROSITE" id="PS50943"/>
    </source>
</evidence>
<dbReference type="PROSITE" id="PS50943">
    <property type="entry name" value="HTH_CROC1"/>
    <property type="match status" value="1"/>
</dbReference>
<dbReference type="GO" id="GO:0003700">
    <property type="term" value="F:DNA-binding transcription factor activity"/>
    <property type="evidence" value="ECO:0007669"/>
    <property type="project" value="TreeGrafter"/>
</dbReference>
<dbReference type="GO" id="GO:0005829">
    <property type="term" value="C:cytosol"/>
    <property type="evidence" value="ECO:0007669"/>
    <property type="project" value="TreeGrafter"/>
</dbReference>
<dbReference type="CDD" id="cd00093">
    <property type="entry name" value="HTH_XRE"/>
    <property type="match status" value="1"/>
</dbReference>
<dbReference type="PANTHER" id="PTHR46797">
    <property type="entry name" value="HTH-TYPE TRANSCRIPTIONAL REGULATOR"/>
    <property type="match status" value="1"/>
</dbReference>
<dbReference type="InterPro" id="IPR001387">
    <property type="entry name" value="Cro/C1-type_HTH"/>
</dbReference>
<feature type="domain" description="HTH cro/C1-type" evidence="2">
    <location>
        <begin position="21"/>
        <end position="81"/>
    </location>
</feature>
<dbReference type="OrthoDB" id="5074395at2"/>
<comment type="caution">
    <text evidence="3">The sequence shown here is derived from an EMBL/GenBank/DDBJ whole genome shotgun (WGS) entry which is preliminary data.</text>
</comment>
<dbReference type="Pfam" id="PF13560">
    <property type="entry name" value="HTH_31"/>
    <property type="match status" value="1"/>
</dbReference>
<evidence type="ECO:0000313" key="3">
    <source>
        <dbReference type="EMBL" id="RLV52101.1"/>
    </source>
</evidence>
<gene>
    <name evidence="3" type="ORF">D9V41_16700</name>
</gene>
<dbReference type="RefSeq" id="WP_121795628.1">
    <property type="nucleotide sequence ID" value="NZ_RDBF01000147.1"/>
</dbReference>
<organism evidence="3 4">
    <name type="scientific">Aeromicrobium phragmitis</name>
    <dbReference type="NCBI Taxonomy" id="2478914"/>
    <lineage>
        <taxon>Bacteria</taxon>
        <taxon>Bacillati</taxon>
        <taxon>Actinomycetota</taxon>
        <taxon>Actinomycetes</taxon>
        <taxon>Propionibacteriales</taxon>
        <taxon>Nocardioidaceae</taxon>
        <taxon>Aeromicrobium</taxon>
    </lineage>
</organism>
<evidence type="ECO:0000256" key="1">
    <source>
        <dbReference type="ARBA" id="ARBA00023125"/>
    </source>
</evidence>